<sequence length="163" mass="17122">MMMDVVISVALLVVGIVALFVIHVCVVARLFGAGHRNGPLAHRPGAAQNSMVLSIEDVNRLPCFKYYAGGGSGVNGGGGTECAVCLETFKVGDVCRLLPNCGHSFHAHCIDSWLLKTPACPICRTRVEDNASPGVKEGSREESVVDSCSSSGEHVVLELASGR</sequence>
<evidence type="ECO:0000313" key="2">
    <source>
        <dbReference type="Proteomes" id="UP001057402"/>
    </source>
</evidence>
<keyword evidence="2" id="KW-1185">Reference proteome</keyword>
<evidence type="ECO:0000313" key="1">
    <source>
        <dbReference type="EMBL" id="KAI4303861.1"/>
    </source>
</evidence>
<name>A0ACB9L3K8_9MYRT</name>
<protein>
    <submittedName>
        <fullName evidence="1">Uncharacterized protein</fullName>
    </submittedName>
</protein>
<accession>A0ACB9L3K8</accession>
<organism evidence="1 2">
    <name type="scientific">Melastoma candidum</name>
    <dbReference type="NCBI Taxonomy" id="119954"/>
    <lineage>
        <taxon>Eukaryota</taxon>
        <taxon>Viridiplantae</taxon>
        <taxon>Streptophyta</taxon>
        <taxon>Embryophyta</taxon>
        <taxon>Tracheophyta</taxon>
        <taxon>Spermatophyta</taxon>
        <taxon>Magnoliopsida</taxon>
        <taxon>eudicotyledons</taxon>
        <taxon>Gunneridae</taxon>
        <taxon>Pentapetalae</taxon>
        <taxon>rosids</taxon>
        <taxon>malvids</taxon>
        <taxon>Myrtales</taxon>
        <taxon>Melastomataceae</taxon>
        <taxon>Melastomatoideae</taxon>
        <taxon>Melastomateae</taxon>
        <taxon>Melastoma</taxon>
    </lineage>
</organism>
<reference evidence="2" key="1">
    <citation type="journal article" date="2023" name="Front. Plant Sci.">
        <title>Chromosomal-level genome assembly of Melastoma candidum provides insights into trichome evolution.</title>
        <authorList>
            <person name="Zhong Y."/>
            <person name="Wu W."/>
            <person name="Sun C."/>
            <person name="Zou P."/>
            <person name="Liu Y."/>
            <person name="Dai S."/>
            <person name="Zhou R."/>
        </authorList>
    </citation>
    <scope>NUCLEOTIDE SEQUENCE [LARGE SCALE GENOMIC DNA]</scope>
</reference>
<dbReference type="EMBL" id="CM042891">
    <property type="protein sequence ID" value="KAI4303861.1"/>
    <property type="molecule type" value="Genomic_DNA"/>
</dbReference>
<comment type="caution">
    <text evidence="1">The sequence shown here is derived from an EMBL/GenBank/DDBJ whole genome shotgun (WGS) entry which is preliminary data.</text>
</comment>
<dbReference type="Proteomes" id="UP001057402">
    <property type="component" value="Chromosome 12"/>
</dbReference>
<gene>
    <name evidence="1" type="ORF">MLD38_039448</name>
</gene>
<proteinExistence type="predicted"/>